<organism evidence="2 3">
    <name type="scientific">Paramarasmius palmivorus</name>
    <dbReference type="NCBI Taxonomy" id="297713"/>
    <lineage>
        <taxon>Eukaryota</taxon>
        <taxon>Fungi</taxon>
        <taxon>Dikarya</taxon>
        <taxon>Basidiomycota</taxon>
        <taxon>Agaricomycotina</taxon>
        <taxon>Agaricomycetes</taxon>
        <taxon>Agaricomycetidae</taxon>
        <taxon>Agaricales</taxon>
        <taxon>Marasmiineae</taxon>
        <taxon>Marasmiaceae</taxon>
        <taxon>Paramarasmius</taxon>
    </lineage>
</organism>
<accession>A0AAW0DTX6</accession>
<feature type="transmembrane region" description="Helical" evidence="1">
    <location>
        <begin position="204"/>
        <end position="226"/>
    </location>
</feature>
<dbReference type="EMBL" id="JAYKXP010000009">
    <property type="protein sequence ID" value="KAK7054321.1"/>
    <property type="molecule type" value="Genomic_DNA"/>
</dbReference>
<evidence type="ECO:0000313" key="3">
    <source>
        <dbReference type="Proteomes" id="UP001383192"/>
    </source>
</evidence>
<name>A0AAW0DTX6_9AGAR</name>
<dbReference type="AlphaFoldDB" id="A0AAW0DTX6"/>
<keyword evidence="1" id="KW-0472">Membrane</keyword>
<gene>
    <name evidence="2" type="ORF">VNI00_003514</name>
</gene>
<proteinExistence type="predicted"/>
<reference evidence="2 3" key="1">
    <citation type="submission" date="2024-01" db="EMBL/GenBank/DDBJ databases">
        <title>A draft genome for a cacao thread blight-causing isolate of Paramarasmius palmivorus.</title>
        <authorList>
            <person name="Baruah I.K."/>
            <person name="Bukari Y."/>
            <person name="Amoako-Attah I."/>
            <person name="Meinhardt L.W."/>
            <person name="Bailey B.A."/>
            <person name="Cohen S.P."/>
        </authorList>
    </citation>
    <scope>NUCLEOTIDE SEQUENCE [LARGE SCALE GENOMIC DNA]</scope>
    <source>
        <strain evidence="2 3">GH-12</strain>
    </source>
</reference>
<sequence length="291" mass="32057">MRSRDKTGERRHKNLYLILTVVLFALSTIFVVNHTAYYVHGAIIRFDVVKNEDYNLLEQYQEYNDFERRLGSSTEILVPVVLNVAAEWMLIHRCYLIWGSSKVVAVPLIVASVFVNACGLSSSILLSVGISALVTLTPNAPTLLVLASDVNFAYQVTSAVNNLIITLLTANGTSHVAGRIWWIHREVRRQGVHISNKVQSISRVILESGMIYPVTIIASLILANIIPPETYAFDPLPLVSLSAGIAPTLIMVRAKLGKNIESLQDVSTDIQFVSRPAQREPGGTSTFGSQV</sequence>
<keyword evidence="1" id="KW-0812">Transmembrane</keyword>
<feature type="transmembrane region" description="Helical" evidence="1">
    <location>
        <begin position="232"/>
        <end position="252"/>
    </location>
</feature>
<evidence type="ECO:0000256" key="1">
    <source>
        <dbReference type="SAM" id="Phobius"/>
    </source>
</evidence>
<comment type="caution">
    <text evidence="2">The sequence shown here is derived from an EMBL/GenBank/DDBJ whole genome shotgun (WGS) entry which is preliminary data.</text>
</comment>
<keyword evidence="3" id="KW-1185">Reference proteome</keyword>
<evidence type="ECO:0000313" key="2">
    <source>
        <dbReference type="EMBL" id="KAK7054321.1"/>
    </source>
</evidence>
<dbReference type="Proteomes" id="UP001383192">
    <property type="component" value="Unassembled WGS sequence"/>
</dbReference>
<keyword evidence="1" id="KW-1133">Transmembrane helix</keyword>
<protein>
    <submittedName>
        <fullName evidence="2">Uncharacterized protein</fullName>
    </submittedName>
</protein>
<feature type="transmembrane region" description="Helical" evidence="1">
    <location>
        <begin position="163"/>
        <end position="183"/>
    </location>
</feature>
<feature type="transmembrane region" description="Helical" evidence="1">
    <location>
        <begin position="15"/>
        <end position="39"/>
    </location>
</feature>